<evidence type="ECO:0000313" key="1">
    <source>
        <dbReference type="EMBL" id="CAG7723120.1"/>
    </source>
</evidence>
<gene>
    <name evidence="1" type="ORF">AFUS01_LOCUS12224</name>
</gene>
<accession>A0A8J2JW65</accession>
<dbReference type="Proteomes" id="UP000708208">
    <property type="component" value="Unassembled WGS sequence"/>
</dbReference>
<proteinExistence type="predicted"/>
<keyword evidence="2" id="KW-1185">Reference proteome</keyword>
<evidence type="ECO:0000313" key="2">
    <source>
        <dbReference type="Proteomes" id="UP000708208"/>
    </source>
</evidence>
<protein>
    <submittedName>
        <fullName evidence="1">Uncharacterized protein</fullName>
    </submittedName>
</protein>
<organism evidence="1 2">
    <name type="scientific">Allacma fusca</name>
    <dbReference type="NCBI Taxonomy" id="39272"/>
    <lineage>
        <taxon>Eukaryota</taxon>
        <taxon>Metazoa</taxon>
        <taxon>Ecdysozoa</taxon>
        <taxon>Arthropoda</taxon>
        <taxon>Hexapoda</taxon>
        <taxon>Collembola</taxon>
        <taxon>Symphypleona</taxon>
        <taxon>Sminthuridae</taxon>
        <taxon>Allacma</taxon>
    </lineage>
</organism>
<reference evidence="1" key="1">
    <citation type="submission" date="2021-06" db="EMBL/GenBank/DDBJ databases">
        <authorList>
            <person name="Hodson N. C."/>
            <person name="Mongue J. A."/>
            <person name="Jaron S. K."/>
        </authorList>
    </citation>
    <scope>NUCLEOTIDE SEQUENCE</scope>
</reference>
<sequence>MLDLTSENGYKKKELYPKRNHHHFEMNETSPVIRISCVAIVYRVAGTETSHYGRLHPGLIPWNGESTRHALFNTHRYYNLKSC</sequence>
<name>A0A8J2JW65_9HEXA</name>
<dbReference type="EMBL" id="CAJVCH010095782">
    <property type="protein sequence ID" value="CAG7723120.1"/>
    <property type="molecule type" value="Genomic_DNA"/>
</dbReference>
<dbReference type="AlphaFoldDB" id="A0A8J2JW65"/>
<comment type="caution">
    <text evidence="1">The sequence shown here is derived from an EMBL/GenBank/DDBJ whole genome shotgun (WGS) entry which is preliminary data.</text>
</comment>